<reference evidence="2 3" key="1">
    <citation type="submission" date="2024-10" db="EMBL/GenBank/DDBJ databases">
        <title>The Natural Products Discovery Center: Release of the First 8490 Sequenced Strains for Exploring Actinobacteria Biosynthetic Diversity.</title>
        <authorList>
            <person name="Kalkreuter E."/>
            <person name="Kautsar S.A."/>
            <person name="Yang D."/>
            <person name="Bader C.D."/>
            <person name="Teijaro C.N."/>
            <person name="Fluegel L."/>
            <person name="Davis C.M."/>
            <person name="Simpson J.R."/>
            <person name="Lauterbach L."/>
            <person name="Steele A.D."/>
            <person name="Gui C."/>
            <person name="Meng S."/>
            <person name="Li G."/>
            <person name="Viehrig K."/>
            <person name="Ye F."/>
            <person name="Su P."/>
            <person name="Kiefer A.F."/>
            <person name="Nichols A."/>
            <person name="Cepeda A.J."/>
            <person name="Yan W."/>
            <person name="Fan B."/>
            <person name="Jiang Y."/>
            <person name="Adhikari A."/>
            <person name="Zheng C.-J."/>
            <person name="Schuster L."/>
            <person name="Cowan T.M."/>
            <person name="Smanski M.J."/>
            <person name="Chevrette M.G."/>
            <person name="De Carvalho L.P.S."/>
            <person name="Shen B."/>
        </authorList>
    </citation>
    <scope>NUCLEOTIDE SEQUENCE [LARGE SCALE GENOMIC DNA]</scope>
    <source>
        <strain evidence="2 3">NPDC012540</strain>
    </source>
</reference>
<feature type="transmembrane region" description="Helical" evidence="1">
    <location>
        <begin position="123"/>
        <end position="149"/>
    </location>
</feature>
<dbReference type="Proteomes" id="UP001602322">
    <property type="component" value="Unassembled WGS sequence"/>
</dbReference>
<evidence type="ECO:0000313" key="3">
    <source>
        <dbReference type="Proteomes" id="UP001602322"/>
    </source>
</evidence>
<accession>A0ABW6X1I6</accession>
<organism evidence="2 3">
    <name type="scientific">Streptomyces argenteolus</name>
    <dbReference type="NCBI Taxonomy" id="67274"/>
    <lineage>
        <taxon>Bacteria</taxon>
        <taxon>Bacillati</taxon>
        <taxon>Actinomycetota</taxon>
        <taxon>Actinomycetes</taxon>
        <taxon>Kitasatosporales</taxon>
        <taxon>Streptomycetaceae</taxon>
        <taxon>Streptomyces</taxon>
    </lineage>
</organism>
<feature type="transmembrane region" description="Helical" evidence="1">
    <location>
        <begin position="203"/>
        <end position="226"/>
    </location>
</feature>
<dbReference type="RefSeq" id="WP_145804103.1">
    <property type="nucleotide sequence ID" value="NZ_JBIBEG010000001.1"/>
</dbReference>
<evidence type="ECO:0000313" key="2">
    <source>
        <dbReference type="EMBL" id="MFF5895276.1"/>
    </source>
</evidence>
<sequence length="229" mass="24974">MTALQANFPNMTMSFVGHSRSGSVRVTASTVADLTTQAPDLKELHYLQVKLETQTSAQPDIVTVEFGTPHGIGRLQSFEGWFRRIKNWDVHVTAQSANAQDADRILTSTLSVLRGHKISATRVLAISIMPALSEILGLATLVGLAFFGFDEGGKITGLALLSLFYWRLAFFVKPPRAYIFLQAPRSWRSSGLLRWSPSPRAQALWTVVGGLAGLIALVVAILAWLAPKS</sequence>
<comment type="caution">
    <text evidence="2">The sequence shown here is derived from an EMBL/GenBank/DDBJ whole genome shotgun (WGS) entry which is preliminary data.</text>
</comment>
<protein>
    <submittedName>
        <fullName evidence="2">Uncharacterized protein</fullName>
    </submittedName>
</protein>
<proteinExistence type="predicted"/>
<dbReference type="EMBL" id="JBIBEG010000001">
    <property type="protein sequence ID" value="MFF5895276.1"/>
    <property type="molecule type" value="Genomic_DNA"/>
</dbReference>
<name>A0ABW6X1I6_9ACTN</name>
<feature type="transmembrane region" description="Helical" evidence="1">
    <location>
        <begin position="155"/>
        <end position="172"/>
    </location>
</feature>
<keyword evidence="1" id="KW-0472">Membrane</keyword>
<keyword evidence="3" id="KW-1185">Reference proteome</keyword>
<evidence type="ECO:0000256" key="1">
    <source>
        <dbReference type="SAM" id="Phobius"/>
    </source>
</evidence>
<keyword evidence="1" id="KW-1133">Transmembrane helix</keyword>
<gene>
    <name evidence="2" type="ORF">ACFY8O_05035</name>
</gene>
<keyword evidence="1" id="KW-0812">Transmembrane</keyword>